<evidence type="ECO:0000313" key="4">
    <source>
        <dbReference type="Proteomes" id="UP001161388"/>
    </source>
</evidence>
<feature type="domain" description="Calcineurin-like phosphoesterase" evidence="2">
    <location>
        <begin position="20"/>
        <end position="203"/>
    </location>
</feature>
<dbReference type="Proteomes" id="UP001161388">
    <property type="component" value="Unassembled WGS sequence"/>
</dbReference>
<evidence type="ECO:0000313" key="3">
    <source>
        <dbReference type="EMBL" id="GLQ26476.1"/>
    </source>
</evidence>
<organism evidence="3 4">
    <name type="scientific">Sulfitobacter pacificus</name>
    <dbReference type="NCBI Taxonomy" id="1499314"/>
    <lineage>
        <taxon>Bacteria</taxon>
        <taxon>Pseudomonadati</taxon>
        <taxon>Pseudomonadota</taxon>
        <taxon>Alphaproteobacteria</taxon>
        <taxon>Rhodobacterales</taxon>
        <taxon>Roseobacteraceae</taxon>
        <taxon>Sulfitobacter</taxon>
    </lineage>
</organism>
<keyword evidence="4" id="KW-1185">Reference proteome</keyword>
<reference evidence="3" key="2">
    <citation type="submission" date="2023-01" db="EMBL/GenBank/DDBJ databases">
        <title>Draft genome sequence of Sulfitobacter pacificus strain NBRC 109915.</title>
        <authorList>
            <person name="Sun Q."/>
            <person name="Mori K."/>
        </authorList>
    </citation>
    <scope>NUCLEOTIDE SEQUENCE</scope>
    <source>
        <strain evidence="3">NBRC 109915</strain>
    </source>
</reference>
<dbReference type="CDD" id="cd00838">
    <property type="entry name" value="MPP_superfamily"/>
    <property type="match status" value="1"/>
</dbReference>
<dbReference type="InterPro" id="IPR024654">
    <property type="entry name" value="Calcineurin-like_PHP_lpxH"/>
</dbReference>
<reference evidence="3" key="1">
    <citation type="journal article" date="2014" name="Int. J. Syst. Evol. Microbiol.">
        <title>Complete genome of a new Firmicutes species belonging to the dominant human colonic microbiota ('Ruminococcus bicirculans') reveals two chromosomes and a selective capacity to utilize plant glucans.</title>
        <authorList>
            <consortium name="NISC Comparative Sequencing Program"/>
            <person name="Wegmann U."/>
            <person name="Louis P."/>
            <person name="Goesmann A."/>
            <person name="Henrissat B."/>
            <person name="Duncan S.H."/>
            <person name="Flint H.J."/>
        </authorList>
    </citation>
    <scope>NUCLEOTIDE SEQUENCE</scope>
    <source>
        <strain evidence="3">NBRC 109915</strain>
    </source>
</reference>
<evidence type="ECO:0000259" key="2">
    <source>
        <dbReference type="Pfam" id="PF12850"/>
    </source>
</evidence>
<comment type="caution">
    <text evidence="3">The sequence shown here is derived from an EMBL/GenBank/DDBJ whole genome shotgun (WGS) entry which is preliminary data.</text>
</comment>
<sequence>MLVFGGPYSNAQAMAALIRVAQARGIPAAQMICSGDVVAYCGAPARTVAQIRALGCAVVAGNCEIQLGSDAPDCGCGFEDGSACDLLSAGWYGFAADILEEADKAWMASLPDVVSFRHQGARYAVIHGGMTDVARFIWPSSSTEVFAQEWAAVERAVGPVDHIIAGHAGVPFVKFIPRGRWINAGVIGMPAHDGQQGTRFAILEDGEVWIENLPYDAQGAAEDMTRAGLPQGYRDGLLSGYWPSEDVLPESLRVTPSARG</sequence>
<dbReference type="InterPro" id="IPR029052">
    <property type="entry name" value="Metallo-depent_PP-like"/>
</dbReference>
<dbReference type="Pfam" id="PF12850">
    <property type="entry name" value="Metallophos_2"/>
    <property type="match status" value="1"/>
</dbReference>
<comment type="similarity">
    <text evidence="1">Belongs to the metallophosphoesterase superfamily. YfcE family.</text>
</comment>
<evidence type="ECO:0000256" key="1">
    <source>
        <dbReference type="ARBA" id="ARBA00008950"/>
    </source>
</evidence>
<protein>
    <recommendedName>
        <fullName evidence="2">Calcineurin-like phosphoesterase domain-containing protein</fullName>
    </recommendedName>
</protein>
<proteinExistence type="inferred from homology"/>
<dbReference type="SUPFAM" id="SSF56300">
    <property type="entry name" value="Metallo-dependent phosphatases"/>
    <property type="match status" value="1"/>
</dbReference>
<name>A0ABQ5VHD7_9RHOB</name>
<dbReference type="EMBL" id="BSNL01000001">
    <property type="protein sequence ID" value="GLQ26476.1"/>
    <property type="molecule type" value="Genomic_DNA"/>
</dbReference>
<gene>
    <name evidence="3" type="ORF">GCM10007927_12790</name>
</gene>
<accession>A0ABQ5VHD7</accession>
<dbReference type="Gene3D" id="3.60.21.10">
    <property type="match status" value="1"/>
</dbReference>